<feature type="domain" description="HTH cro/C1-type" evidence="1">
    <location>
        <begin position="44"/>
        <end position="88"/>
    </location>
</feature>
<dbReference type="CDD" id="cd00093">
    <property type="entry name" value="HTH_XRE"/>
    <property type="match status" value="1"/>
</dbReference>
<dbReference type="Proteomes" id="UP000323188">
    <property type="component" value="Unassembled WGS sequence"/>
</dbReference>
<gene>
    <name evidence="2" type="ORF">F0361_16405</name>
</gene>
<dbReference type="InterPro" id="IPR001387">
    <property type="entry name" value="Cro/C1-type_HTH"/>
</dbReference>
<comment type="caution">
    <text evidence="2">The sequence shown here is derived from an EMBL/GenBank/DDBJ whole genome shotgun (WGS) entry which is preliminary data.</text>
</comment>
<dbReference type="SUPFAM" id="SSF47413">
    <property type="entry name" value="lambda repressor-like DNA-binding domains"/>
    <property type="match status" value="1"/>
</dbReference>
<evidence type="ECO:0000313" key="2">
    <source>
        <dbReference type="EMBL" id="KAA2215776.1"/>
    </source>
</evidence>
<dbReference type="PROSITE" id="PS50943">
    <property type="entry name" value="HTH_CROC1"/>
    <property type="match status" value="1"/>
</dbReference>
<proteinExistence type="predicted"/>
<accession>A0A5B2TN11</accession>
<dbReference type="AlphaFoldDB" id="A0A5B2TN11"/>
<name>A0A5B2TN11_9FLAO</name>
<sequence>MKTMEDIFNGKAKDFYFIGERLQQIREELIEKDPTEDKRQSPFSRKAMAERLGVDYQTITNIERGPLSFNTIKLLLYYYSLGYNPIWVMSPDNEFIPKMNVGANLVYQDDVQQHYKELESSIVTALTTFKNQI</sequence>
<dbReference type="EMBL" id="VUOE01000003">
    <property type="protein sequence ID" value="KAA2215776.1"/>
    <property type="molecule type" value="Genomic_DNA"/>
</dbReference>
<dbReference type="InterPro" id="IPR010982">
    <property type="entry name" value="Lambda_DNA-bd_dom_sf"/>
</dbReference>
<organism evidence="2 3">
    <name type="scientific">Maribacter flavus</name>
    <dbReference type="NCBI Taxonomy" id="1658664"/>
    <lineage>
        <taxon>Bacteria</taxon>
        <taxon>Pseudomonadati</taxon>
        <taxon>Bacteroidota</taxon>
        <taxon>Flavobacteriia</taxon>
        <taxon>Flavobacteriales</taxon>
        <taxon>Flavobacteriaceae</taxon>
        <taxon>Maribacter</taxon>
    </lineage>
</organism>
<dbReference type="Gene3D" id="1.10.260.40">
    <property type="entry name" value="lambda repressor-like DNA-binding domains"/>
    <property type="match status" value="1"/>
</dbReference>
<reference evidence="2 3" key="1">
    <citation type="submission" date="2019-09" db="EMBL/GenBank/DDBJ databases">
        <authorList>
            <person name="Khan S.A."/>
            <person name="Jeon C.O."/>
            <person name="Chun B.H."/>
            <person name="Jeong S.E."/>
        </authorList>
    </citation>
    <scope>NUCLEOTIDE SEQUENCE [LARGE SCALE GENOMIC DNA]</scope>
    <source>
        <strain evidence="2 3">KCTC 42508</strain>
    </source>
</reference>
<protein>
    <submittedName>
        <fullName evidence="2">Helix-turn-helix transcriptional regulator</fullName>
    </submittedName>
</protein>
<evidence type="ECO:0000259" key="1">
    <source>
        <dbReference type="PROSITE" id="PS50943"/>
    </source>
</evidence>
<evidence type="ECO:0000313" key="3">
    <source>
        <dbReference type="Proteomes" id="UP000323188"/>
    </source>
</evidence>
<dbReference type="GO" id="GO:0003677">
    <property type="term" value="F:DNA binding"/>
    <property type="evidence" value="ECO:0007669"/>
    <property type="project" value="InterPro"/>
</dbReference>